<dbReference type="EMBL" id="BAAABX010000023">
    <property type="protein sequence ID" value="GAA0400931.1"/>
    <property type="molecule type" value="Genomic_DNA"/>
</dbReference>
<evidence type="ECO:0000313" key="2">
    <source>
        <dbReference type="EMBL" id="GAA0400931.1"/>
    </source>
</evidence>
<comment type="caution">
    <text evidence="2">The sequence shown here is derived from an EMBL/GenBank/DDBJ whole genome shotgun (WGS) entry which is preliminary data.</text>
</comment>
<sequence>MVDGPTGSTVPRRQLGRYLRDLRNQAGLTVRAAARELERAEATIWRIETGQTSLRSVDVEIMCRVYGASGEVTMALKALAKETKAKGWWHAYGDVIAEGFDLFIGLEESAERLDWYKDDLVPGLLQTPDYARAIISAHLPDVGPEEVERRVQLRMARQVLLSRFFKPLEFSAVVSESVLRYPVGGYTVMVEQLKHLADVSGLPNVTIRVAPFDAGLHMGVVSGAFGIMRFPCNGEGREAEPSTVYVEGLTGALYLDKPAEFERYDRVFKDVWHTALDENKSKRFIMELAGKYAEG</sequence>
<dbReference type="Gene3D" id="1.10.260.40">
    <property type="entry name" value="lambda repressor-like DNA-binding domains"/>
    <property type="match status" value="1"/>
</dbReference>
<feature type="domain" description="HTH cro/C1-type" evidence="1">
    <location>
        <begin position="19"/>
        <end position="72"/>
    </location>
</feature>
<keyword evidence="3" id="KW-1185">Reference proteome</keyword>
<evidence type="ECO:0000259" key="1">
    <source>
        <dbReference type="PROSITE" id="PS50943"/>
    </source>
</evidence>
<dbReference type="InterPro" id="IPR001387">
    <property type="entry name" value="Cro/C1-type_HTH"/>
</dbReference>
<dbReference type="SUPFAM" id="SSF47413">
    <property type="entry name" value="lambda repressor-like DNA-binding domains"/>
    <property type="match status" value="1"/>
</dbReference>
<dbReference type="InterPro" id="IPR043917">
    <property type="entry name" value="DUF5753"/>
</dbReference>
<dbReference type="CDD" id="cd00093">
    <property type="entry name" value="HTH_XRE"/>
    <property type="match status" value="1"/>
</dbReference>
<dbReference type="RefSeq" id="WP_344022705.1">
    <property type="nucleotide sequence ID" value="NZ_BAAABX010000023.1"/>
</dbReference>
<protein>
    <submittedName>
        <fullName evidence="2">Helix-turn-helix transcriptional regulator</fullName>
    </submittedName>
</protein>
<proteinExistence type="predicted"/>
<dbReference type="Proteomes" id="UP001500879">
    <property type="component" value="Unassembled WGS sequence"/>
</dbReference>
<accession>A0ABP3IFN2</accession>
<name>A0ABP3IFN2_9ACTN</name>
<dbReference type="PROSITE" id="PS50943">
    <property type="entry name" value="HTH_CROC1"/>
    <property type="match status" value="1"/>
</dbReference>
<gene>
    <name evidence="2" type="ORF">GCM10010357_22500</name>
</gene>
<evidence type="ECO:0000313" key="3">
    <source>
        <dbReference type="Proteomes" id="UP001500879"/>
    </source>
</evidence>
<dbReference type="Pfam" id="PF13560">
    <property type="entry name" value="HTH_31"/>
    <property type="match status" value="1"/>
</dbReference>
<reference evidence="3" key="1">
    <citation type="journal article" date="2019" name="Int. J. Syst. Evol. Microbiol.">
        <title>The Global Catalogue of Microorganisms (GCM) 10K type strain sequencing project: providing services to taxonomists for standard genome sequencing and annotation.</title>
        <authorList>
            <consortium name="The Broad Institute Genomics Platform"/>
            <consortium name="The Broad Institute Genome Sequencing Center for Infectious Disease"/>
            <person name="Wu L."/>
            <person name="Ma J."/>
        </authorList>
    </citation>
    <scope>NUCLEOTIDE SEQUENCE [LARGE SCALE GENOMIC DNA]</scope>
    <source>
        <strain evidence="3">JCM 4788</strain>
    </source>
</reference>
<dbReference type="InterPro" id="IPR010982">
    <property type="entry name" value="Lambda_DNA-bd_dom_sf"/>
</dbReference>
<dbReference type="Pfam" id="PF19054">
    <property type="entry name" value="DUF5753"/>
    <property type="match status" value="1"/>
</dbReference>
<organism evidence="2 3">
    <name type="scientific">Streptomyces luteireticuli</name>
    <dbReference type="NCBI Taxonomy" id="173858"/>
    <lineage>
        <taxon>Bacteria</taxon>
        <taxon>Bacillati</taxon>
        <taxon>Actinomycetota</taxon>
        <taxon>Actinomycetes</taxon>
        <taxon>Kitasatosporales</taxon>
        <taxon>Streptomycetaceae</taxon>
        <taxon>Streptomyces</taxon>
    </lineage>
</organism>